<organism evidence="4 5">
    <name type="scientific">Christensenella minuta</name>
    <dbReference type="NCBI Taxonomy" id="626937"/>
    <lineage>
        <taxon>Bacteria</taxon>
        <taxon>Bacillati</taxon>
        <taxon>Bacillota</taxon>
        <taxon>Clostridia</taxon>
        <taxon>Christensenellales</taxon>
        <taxon>Christensenellaceae</taxon>
        <taxon>Christensenella</taxon>
    </lineage>
</organism>
<evidence type="ECO:0000256" key="2">
    <source>
        <dbReference type="SAM" id="Phobius"/>
    </source>
</evidence>
<sequence>MRNYKPVRGRRVVNKKRVAIFGVAVAAAVIAIVFCVYMFSDVKLTAEDEQELFRTGTFVEGVSVEGIQLGGLTYAQGEAKVKPVAEELMNDNKIEFTVRDEQYSYPLADVGVSVGYEDQLKAAMLYGREGKRWDLMFGEPEAKDFPLDYTFDETKLVSRIDTDSAAWGEEAVDASYAVDKTFDEDDLTTGGSLVKQEPKDGWTVNVDEIKETAKNQIEARNFAPFEAQVEVIKGSAEAPQGELVLMGSATTTVSGSAARKYNVWKMSDILNGAVFKPGEVFSINDTAGDRTLESGWKAAPGIENGTYTDQPGGGICQVSSTMYNAALKAEMDIVARVPHTIMAKYVPKGMDATISTGGPDFKVKNPYESNMVMIIKCNIPDSKLTVEIYGPVDRDYYLEFDQKLTGEEAMPAIQYKTNSALEKYQVERTKVGQTYEQYTIYARQVDKETDKPIGDWYELTTSTYHAIAPVVELGSGIPLPAEGTSLEEVQAQAAELKAAEEAANNPPPSEDPNAQPSQPAEPSAQPTETTDPAADPSAVPQAG</sequence>
<dbReference type="PANTHER" id="PTHR35788">
    <property type="entry name" value="EXPORTED PROTEIN-RELATED"/>
    <property type="match status" value="1"/>
</dbReference>
<proteinExistence type="predicted"/>
<dbReference type="AlphaFoldDB" id="A0A136Q8E2"/>
<evidence type="ECO:0000256" key="1">
    <source>
        <dbReference type="SAM" id="MobiDB-lite"/>
    </source>
</evidence>
<name>A0A136Q8E2_9FIRM</name>
<dbReference type="InterPro" id="IPR007391">
    <property type="entry name" value="Vancomycin_resist_VanW"/>
</dbReference>
<keyword evidence="5" id="KW-1185">Reference proteome</keyword>
<dbReference type="STRING" id="626937.HMPREF3293_00242"/>
<dbReference type="PATRIC" id="fig|626937.4.peg.246"/>
<evidence type="ECO:0000313" key="4">
    <source>
        <dbReference type="EMBL" id="KXK66854.1"/>
    </source>
</evidence>
<feature type="compositionally biased region" description="Low complexity" evidence="1">
    <location>
        <begin position="511"/>
        <end position="526"/>
    </location>
</feature>
<reference evidence="4 5" key="1">
    <citation type="submission" date="2016-02" db="EMBL/GenBank/DDBJ databases">
        <authorList>
            <person name="Wen L."/>
            <person name="He K."/>
            <person name="Yang H."/>
        </authorList>
    </citation>
    <scope>NUCLEOTIDE SEQUENCE [LARGE SCALE GENOMIC DNA]</scope>
    <source>
        <strain evidence="4 5">DSM 22607</strain>
    </source>
</reference>
<dbReference type="Pfam" id="PF12229">
    <property type="entry name" value="PG_binding_4"/>
    <property type="match status" value="1"/>
</dbReference>
<keyword evidence="2" id="KW-1133">Transmembrane helix</keyword>
<dbReference type="Proteomes" id="UP000070366">
    <property type="component" value="Unassembled WGS sequence"/>
</dbReference>
<accession>A0A136Q8E2</accession>
<keyword evidence="2" id="KW-0812">Transmembrane</keyword>
<dbReference type="InterPro" id="IPR022029">
    <property type="entry name" value="YoaR-like_PG-bd"/>
</dbReference>
<dbReference type="PANTHER" id="PTHR35788:SF1">
    <property type="entry name" value="EXPORTED PROTEIN"/>
    <property type="match status" value="1"/>
</dbReference>
<comment type="caution">
    <text evidence="4">The sequence shown here is derived from an EMBL/GenBank/DDBJ whole genome shotgun (WGS) entry which is preliminary data.</text>
</comment>
<evidence type="ECO:0000259" key="3">
    <source>
        <dbReference type="Pfam" id="PF12229"/>
    </source>
</evidence>
<feature type="domain" description="YoaR-like putative peptidoglycan binding" evidence="3">
    <location>
        <begin position="103"/>
        <end position="220"/>
    </location>
</feature>
<feature type="compositionally biased region" description="Low complexity" evidence="1">
    <location>
        <begin position="491"/>
        <end position="504"/>
    </location>
</feature>
<dbReference type="KEGG" id="cmiu:B1H56_10290"/>
<feature type="region of interest" description="Disordered" evidence="1">
    <location>
        <begin position="490"/>
        <end position="543"/>
    </location>
</feature>
<dbReference type="EMBL" id="LSZW01000023">
    <property type="protein sequence ID" value="KXK66854.1"/>
    <property type="molecule type" value="Genomic_DNA"/>
</dbReference>
<evidence type="ECO:0000313" key="5">
    <source>
        <dbReference type="Proteomes" id="UP000070366"/>
    </source>
</evidence>
<dbReference type="InterPro" id="IPR052913">
    <property type="entry name" value="Glycopeptide_resist_protein"/>
</dbReference>
<dbReference type="RefSeq" id="WP_066519335.1">
    <property type="nucleotide sequence ID" value="NZ_CABMOF010000002.1"/>
</dbReference>
<protein>
    <submittedName>
        <fullName evidence="4">VanW-like protein</fullName>
    </submittedName>
</protein>
<dbReference type="Pfam" id="PF04294">
    <property type="entry name" value="VanW"/>
    <property type="match status" value="1"/>
</dbReference>
<gene>
    <name evidence="4" type="ORF">HMPREF3293_00242</name>
</gene>
<keyword evidence="2" id="KW-0472">Membrane</keyword>
<feature type="transmembrane region" description="Helical" evidence="2">
    <location>
        <begin position="20"/>
        <end position="39"/>
    </location>
</feature>
<dbReference type="OrthoDB" id="9797191at2"/>